<dbReference type="Proteomes" id="UP000664844">
    <property type="component" value="Unassembled WGS sequence"/>
</dbReference>
<name>A0ABS3FTR9_9CYAN</name>
<evidence type="ECO:0000256" key="1">
    <source>
        <dbReference type="SAM" id="MobiDB-lite"/>
    </source>
</evidence>
<accession>A0ABS3FTR9</accession>
<organism evidence="2 3">
    <name type="scientific">Phormidium pseudopriestleyi FRX01</name>
    <dbReference type="NCBI Taxonomy" id="1759528"/>
    <lineage>
        <taxon>Bacteria</taxon>
        <taxon>Bacillati</taxon>
        <taxon>Cyanobacteriota</taxon>
        <taxon>Cyanophyceae</taxon>
        <taxon>Oscillatoriophycideae</taxon>
        <taxon>Oscillatoriales</taxon>
        <taxon>Oscillatoriaceae</taxon>
        <taxon>Phormidium</taxon>
    </lineage>
</organism>
<dbReference type="EMBL" id="JAFLQW010000420">
    <property type="protein sequence ID" value="MBO0350519.1"/>
    <property type="molecule type" value="Genomic_DNA"/>
</dbReference>
<evidence type="ECO:0000313" key="2">
    <source>
        <dbReference type="EMBL" id="MBO0350519.1"/>
    </source>
</evidence>
<evidence type="ECO:0008006" key="4">
    <source>
        <dbReference type="Google" id="ProtNLM"/>
    </source>
</evidence>
<feature type="compositionally biased region" description="Low complexity" evidence="1">
    <location>
        <begin position="45"/>
        <end position="63"/>
    </location>
</feature>
<proteinExistence type="predicted"/>
<evidence type="ECO:0000313" key="3">
    <source>
        <dbReference type="Proteomes" id="UP000664844"/>
    </source>
</evidence>
<dbReference type="RefSeq" id="WP_242541356.1">
    <property type="nucleotide sequence ID" value="NZ_JAFLQW010000420.1"/>
</dbReference>
<sequence length="123" mass="13292">MPTKPVTLRLPEELLEAIDEMVVSTDTNRTEVVVKALQQVFSGEATQPTPTTTPATTATPATTPDTTLIQRLEDLEVKISSVMDRLDSDVLSRLTKRVSVLEEGLTSSEPPTPVETPSTTKTA</sequence>
<comment type="caution">
    <text evidence="2">The sequence shown here is derived from an EMBL/GenBank/DDBJ whole genome shotgun (WGS) entry which is preliminary data.</text>
</comment>
<feature type="region of interest" description="Disordered" evidence="1">
    <location>
        <begin position="44"/>
        <end position="63"/>
    </location>
</feature>
<protein>
    <recommendedName>
        <fullName evidence="4">Ribbon-helix-helix protein CopG domain-containing protein</fullName>
    </recommendedName>
</protein>
<reference evidence="2 3" key="1">
    <citation type="submission" date="2021-03" db="EMBL/GenBank/DDBJ databases">
        <title>Metabolic Capacity of the Antarctic Cyanobacterium Phormidium pseudopriestleyi that Sustains Oxygenic Photosynthesis in the Presence of Hydrogen Sulfide.</title>
        <authorList>
            <person name="Lumian J.E."/>
            <person name="Jungblut A.D."/>
            <person name="Dillon M.L."/>
            <person name="Hawes I."/>
            <person name="Doran P.T."/>
            <person name="Mackey T.J."/>
            <person name="Dick G.J."/>
            <person name="Grettenberger C.L."/>
            <person name="Sumner D.Y."/>
        </authorList>
    </citation>
    <scope>NUCLEOTIDE SEQUENCE [LARGE SCALE GENOMIC DNA]</scope>
    <source>
        <strain evidence="2 3">FRX01</strain>
    </source>
</reference>
<keyword evidence="3" id="KW-1185">Reference proteome</keyword>
<gene>
    <name evidence="2" type="ORF">J0895_15730</name>
</gene>
<feature type="region of interest" description="Disordered" evidence="1">
    <location>
        <begin position="100"/>
        <end position="123"/>
    </location>
</feature>
<feature type="non-terminal residue" evidence="2">
    <location>
        <position position="123"/>
    </location>
</feature>